<keyword evidence="2" id="KW-1185">Reference proteome</keyword>
<protein>
    <recommendedName>
        <fullName evidence="3">CopG family transcriptional regulator</fullName>
    </recommendedName>
</protein>
<dbReference type="Proteomes" id="UP001500002">
    <property type="component" value="Unassembled WGS sequence"/>
</dbReference>
<evidence type="ECO:0000313" key="2">
    <source>
        <dbReference type="Proteomes" id="UP001500002"/>
    </source>
</evidence>
<gene>
    <name evidence="1" type="ORF">GCM10009749_27460</name>
</gene>
<accession>A0ABN2M9F0</accession>
<dbReference type="EMBL" id="BAAANJ010000015">
    <property type="protein sequence ID" value="GAA1816212.1"/>
    <property type="molecule type" value="Genomic_DNA"/>
</dbReference>
<organism evidence="1 2">
    <name type="scientific">Agromyces neolithicus</name>
    <dbReference type="NCBI Taxonomy" id="269420"/>
    <lineage>
        <taxon>Bacteria</taxon>
        <taxon>Bacillati</taxon>
        <taxon>Actinomycetota</taxon>
        <taxon>Actinomycetes</taxon>
        <taxon>Micrococcales</taxon>
        <taxon>Microbacteriaceae</taxon>
        <taxon>Agromyces</taxon>
    </lineage>
</organism>
<dbReference type="SUPFAM" id="SSF50475">
    <property type="entry name" value="FMN-binding split barrel"/>
    <property type="match status" value="1"/>
</dbReference>
<comment type="caution">
    <text evidence="1">The sequence shown here is derived from an EMBL/GenBank/DDBJ whole genome shotgun (WGS) entry which is preliminary data.</text>
</comment>
<sequence length="77" mass="8470">MRGTAANSDYADRIATGTVGLRIPIDRFVAKNKMSQNKPDETVDRIIAELDGDGPYASPALAAEMRRTHEVLRAARR</sequence>
<evidence type="ECO:0000313" key="1">
    <source>
        <dbReference type="EMBL" id="GAA1816212.1"/>
    </source>
</evidence>
<proteinExistence type="predicted"/>
<dbReference type="Gene3D" id="2.30.110.10">
    <property type="entry name" value="Electron Transport, Fmn-binding Protein, Chain A"/>
    <property type="match status" value="1"/>
</dbReference>
<evidence type="ECO:0008006" key="3">
    <source>
        <dbReference type="Google" id="ProtNLM"/>
    </source>
</evidence>
<dbReference type="InterPro" id="IPR012349">
    <property type="entry name" value="Split_barrel_FMN-bd"/>
</dbReference>
<reference evidence="1 2" key="1">
    <citation type="journal article" date="2019" name="Int. J. Syst. Evol. Microbiol.">
        <title>The Global Catalogue of Microorganisms (GCM) 10K type strain sequencing project: providing services to taxonomists for standard genome sequencing and annotation.</title>
        <authorList>
            <consortium name="The Broad Institute Genomics Platform"/>
            <consortium name="The Broad Institute Genome Sequencing Center for Infectious Disease"/>
            <person name="Wu L."/>
            <person name="Ma J."/>
        </authorList>
    </citation>
    <scope>NUCLEOTIDE SEQUENCE [LARGE SCALE GENOMIC DNA]</scope>
    <source>
        <strain evidence="1 2">JCM 14322</strain>
    </source>
</reference>
<name>A0ABN2M9F0_9MICO</name>